<evidence type="ECO:0000256" key="1">
    <source>
        <dbReference type="ARBA" id="ARBA00001342"/>
    </source>
</evidence>
<evidence type="ECO:0000313" key="15">
    <source>
        <dbReference type="Proteomes" id="UP000238362"/>
    </source>
</evidence>
<reference evidence="14 15" key="1">
    <citation type="submission" date="2018-03" db="EMBL/GenBank/DDBJ databases">
        <title>Genomic Encyclopedia of Type Strains, Phase III (KMG-III): the genomes of soil and plant-associated and newly described type strains.</title>
        <authorList>
            <person name="Whitman W."/>
        </authorList>
    </citation>
    <scope>NUCLEOTIDE SEQUENCE [LARGE SCALE GENOMIC DNA]</scope>
    <source>
        <strain evidence="14 15">CGMCC 4.7125</strain>
    </source>
</reference>
<protein>
    <recommendedName>
        <fullName evidence="7">Putative 4-hydroxy-4-methyl-2-oxoglutarate aldolase</fullName>
        <ecNumber evidence="6">4.1.1.112</ecNumber>
        <ecNumber evidence="5">4.1.3.17</ecNumber>
    </recommendedName>
    <alternativeName>
        <fullName evidence="11">Oxaloacetate decarboxylase</fullName>
    </alternativeName>
    <alternativeName>
        <fullName evidence="9">Regulator of ribonuclease activity homolog</fullName>
    </alternativeName>
    <alternativeName>
        <fullName evidence="10">RraA-like protein</fullName>
    </alternativeName>
</protein>
<comment type="cofactor">
    <cofactor evidence="13">
        <name>Mg(2+)</name>
        <dbReference type="ChEBI" id="CHEBI:18420"/>
    </cofactor>
</comment>
<evidence type="ECO:0000256" key="7">
    <source>
        <dbReference type="ARBA" id="ARBA00016549"/>
    </source>
</evidence>
<feature type="binding site" evidence="13">
    <location>
        <begin position="88"/>
        <end position="91"/>
    </location>
    <ligand>
        <name>substrate</name>
    </ligand>
</feature>
<dbReference type="GO" id="GO:0047443">
    <property type="term" value="F:4-hydroxy-4-methyl-2-oxoglutarate aldolase activity"/>
    <property type="evidence" value="ECO:0007669"/>
    <property type="project" value="UniProtKB-EC"/>
</dbReference>
<dbReference type="GO" id="GO:0008948">
    <property type="term" value="F:oxaloacetate decarboxylase activity"/>
    <property type="evidence" value="ECO:0007669"/>
    <property type="project" value="UniProtKB-EC"/>
</dbReference>
<evidence type="ECO:0000256" key="8">
    <source>
        <dbReference type="ARBA" id="ARBA00025046"/>
    </source>
</evidence>
<dbReference type="EMBL" id="PVNH01000003">
    <property type="protein sequence ID" value="PRX49463.1"/>
    <property type="molecule type" value="Genomic_DNA"/>
</dbReference>
<evidence type="ECO:0000256" key="6">
    <source>
        <dbReference type="ARBA" id="ARBA00012947"/>
    </source>
</evidence>
<name>A0A2T0LZC2_9PSEU</name>
<dbReference type="GO" id="GO:0046872">
    <property type="term" value="F:metal ion binding"/>
    <property type="evidence" value="ECO:0007669"/>
    <property type="project" value="UniProtKB-KW"/>
</dbReference>
<dbReference type="OrthoDB" id="943692at2"/>
<evidence type="ECO:0000256" key="3">
    <source>
        <dbReference type="ARBA" id="ARBA00008621"/>
    </source>
</evidence>
<evidence type="ECO:0000256" key="2">
    <source>
        <dbReference type="ARBA" id="ARBA00001968"/>
    </source>
</evidence>
<dbReference type="EC" id="4.1.1.112" evidence="6"/>
<dbReference type="CDD" id="cd16841">
    <property type="entry name" value="RraA_family"/>
    <property type="match status" value="1"/>
</dbReference>
<dbReference type="InterPro" id="IPR005493">
    <property type="entry name" value="RraA/RraA-like"/>
</dbReference>
<dbReference type="SUPFAM" id="SSF89562">
    <property type="entry name" value="RraA-like"/>
    <property type="match status" value="1"/>
</dbReference>
<proteinExistence type="inferred from homology"/>
<accession>A0A2T0LZC2</accession>
<dbReference type="Proteomes" id="UP000238362">
    <property type="component" value="Unassembled WGS sequence"/>
</dbReference>
<dbReference type="AlphaFoldDB" id="A0A2T0LZC2"/>
<comment type="catalytic activity">
    <reaction evidence="12">
        <text>oxaloacetate + H(+) = pyruvate + CO2</text>
        <dbReference type="Rhea" id="RHEA:15641"/>
        <dbReference type="ChEBI" id="CHEBI:15361"/>
        <dbReference type="ChEBI" id="CHEBI:15378"/>
        <dbReference type="ChEBI" id="CHEBI:16452"/>
        <dbReference type="ChEBI" id="CHEBI:16526"/>
        <dbReference type="EC" id="4.1.1.112"/>
    </reaction>
</comment>
<dbReference type="InterPro" id="IPR036704">
    <property type="entry name" value="RraA/RraA-like_sf"/>
</dbReference>
<keyword evidence="15" id="KW-1185">Reference proteome</keyword>
<feature type="binding site" evidence="13">
    <location>
        <position position="110"/>
    </location>
    <ligand>
        <name>substrate</name>
    </ligand>
</feature>
<dbReference type="PANTHER" id="PTHR33254:SF4">
    <property type="entry name" value="4-HYDROXY-4-METHYL-2-OXOGLUTARATE ALDOLASE 3-RELATED"/>
    <property type="match status" value="1"/>
</dbReference>
<dbReference type="EC" id="4.1.3.17" evidence="5"/>
<dbReference type="PANTHER" id="PTHR33254">
    <property type="entry name" value="4-HYDROXY-4-METHYL-2-OXOGLUTARATE ALDOLASE 3-RELATED"/>
    <property type="match status" value="1"/>
</dbReference>
<dbReference type="Pfam" id="PF03737">
    <property type="entry name" value="RraA-like"/>
    <property type="match status" value="1"/>
</dbReference>
<evidence type="ECO:0000256" key="9">
    <source>
        <dbReference type="ARBA" id="ARBA00029596"/>
    </source>
</evidence>
<comment type="caution">
    <text evidence="14">The sequence shown here is derived from an EMBL/GenBank/DDBJ whole genome shotgun (WGS) entry which is preliminary data.</text>
</comment>
<sequence>MDAPDIAERFTNLTTAHVADACLRAGVSVRCAPAALRATAPGGRVAGRVCPVRHVGSVDVFLEAFEQAAAGDVLVADNGGRTDEACVGDLVVLEARGAGLTGIVIWGLHRDTADIRAIGLPVFSLGSLPTGPLRLDERPADVLETATVGDWRLTREDAVFGDDDGVLFAPADRAGELLSLAESIRDTERRQAERIGGGESLRAQVRFDTYLARRREQPALTFREHLRAVGGAIEE</sequence>
<evidence type="ECO:0000256" key="4">
    <source>
        <dbReference type="ARBA" id="ARBA00011233"/>
    </source>
</evidence>
<evidence type="ECO:0000313" key="14">
    <source>
        <dbReference type="EMBL" id="PRX49463.1"/>
    </source>
</evidence>
<dbReference type="RefSeq" id="WP_106178113.1">
    <property type="nucleotide sequence ID" value="NZ_PVNH01000003.1"/>
</dbReference>
<gene>
    <name evidence="14" type="ORF">B0I33_103500</name>
</gene>
<feature type="binding site" evidence="13">
    <location>
        <position position="111"/>
    </location>
    <ligand>
        <name>Mg(2+)</name>
        <dbReference type="ChEBI" id="CHEBI:18420"/>
    </ligand>
</feature>
<evidence type="ECO:0000256" key="12">
    <source>
        <dbReference type="ARBA" id="ARBA00047973"/>
    </source>
</evidence>
<evidence type="ECO:0000256" key="10">
    <source>
        <dbReference type="ARBA" id="ARBA00030169"/>
    </source>
</evidence>
<comment type="catalytic activity">
    <reaction evidence="1">
        <text>4-hydroxy-4-methyl-2-oxoglutarate = 2 pyruvate</text>
        <dbReference type="Rhea" id="RHEA:22748"/>
        <dbReference type="ChEBI" id="CHEBI:15361"/>
        <dbReference type="ChEBI" id="CHEBI:58276"/>
        <dbReference type="EC" id="4.1.3.17"/>
    </reaction>
</comment>
<comment type="function">
    <text evidence="8">Catalyzes the aldol cleavage of 4-hydroxy-4-methyl-2-oxoglutarate (HMG) into 2 molecules of pyruvate. Also contains a secondary oxaloacetate (OAA) decarboxylase activity due to the common pyruvate enolate transition state formed following C-C bond cleavage in the retro-aldol and decarboxylation reactions.</text>
</comment>
<evidence type="ECO:0000256" key="5">
    <source>
        <dbReference type="ARBA" id="ARBA00012213"/>
    </source>
</evidence>
<comment type="subunit">
    <text evidence="4">Homotrimer.</text>
</comment>
<comment type="similarity">
    <text evidence="3">Belongs to the class II aldolase/RraA-like family.</text>
</comment>
<keyword evidence="13" id="KW-0479">Metal-binding</keyword>
<evidence type="ECO:0000256" key="13">
    <source>
        <dbReference type="PIRSR" id="PIRSR605493-1"/>
    </source>
</evidence>
<evidence type="ECO:0000256" key="11">
    <source>
        <dbReference type="ARBA" id="ARBA00032305"/>
    </source>
</evidence>
<keyword evidence="13" id="KW-0460">Magnesium</keyword>
<dbReference type="Gene3D" id="3.50.30.40">
    <property type="entry name" value="Ribonuclease E inhibitor RraA/RraA-like"/>
    <property type="match status" value="1"/>
</dbReference>
<organism evidence="14 15">
    <name type="scientific">Prauserella shujinwangii</name>
    <dbReference type="NCBI Taxonomy" id="1453103"/>
    <lineage>
        <taxon>Bacteria</taxon>
        <taxon>Bacillati</taxon>
        <taxon>Actinomycetota</taxon>
        <taxon>Actinomycetes</taxon>
        <taxon>Pseudonocardiales</taxon>
        <taxon>Pseudonocardiaceae</taxon>
        <taxon>Prauserella</taxon>
    </lineage>
</organism>
<comment type="cofactor">
    <cofactor evidence="2">
        <name>a divalent metal cation</name>
        <dbReference type="ChEBI" id="CHEBI:60240"/>
    </cofactor>
</comment>